<dbReference type="KEGG" id="ccot:CCAX7_17450"/>
<accession>A0A402D3Y2</accession>
<name>A0A402D3Y2_9BACT</name>
<keyword evidence="1" id="KW-0489">Methyltransferase</keyword>
<reference evidence="1 2" key="1">
    <citation type="journal article" date="2019" name="Int. J. Syst. Evol. Microbiol.">
        <title>Capsulimonas corticalis gen. nov., sp. nov., an aerobic capsulated bacterium, of a novel bacterial order, Capsulimonadales ord. nov., of the class Armatimonadia of the phylum Armatimonadetes.</title>
        <authorList>
            <person name="Li J."/>
            <person name="Kudo C."/>
            <person name="Tonouchi A."/>
        </authorList>
    </citation>
    <scope>NUCLEOTIDE SEQUENCE [LARGE SCALE GENOMIC DNA]</scope>
    <source>
        <strain evidence="1 2">AX-7</strain>
    </source>
</reference>
<keyword evidence="2" id="KW-1185">Reference proteome</keyword>
<keyword evidence="1" id="KW-0808">Transferase</keyword>
<evidence type="ECO:0000313" key="1">
    <source>
        <dbReference type="EMBL" id="BDI29694.1"/>
    </source>
</evidence>
<organism evidence="1 2">
    <name type="scientific">Capsulimonas corticalis</name>
    <dbReference type="NCBI Taxonomy" id="2219043"/>
    <lineage>
        <taxon>Bacteria</taxon>
        <taxon>Bacillati</taxon>
        <taxon>Armatimonadota</taxon>
        <taxon>Armatimonadia</taxon>
        <taxon>Capsulimonadales</taxon>
        <taxon>Capsulimonadaceae</taxon>
        <taxon>Capsulimonas</taxon>
    </lineage>
</organism>
<protein>
    <submittedName>
        <fullName evidence="1">SAM-dependent methyltransferase</fullName>
    </submittedName>
</protein>
<dbReference type="Proteomes" id="UP000287394">
    <property type="component" value="Chromosome"/>
</dbReference>
<dbReference type="CDD" id="cd02440">
    <property type="entry name" value="AdoMet_MTases"/>
    <property type="match status" value="1"/>
</dbReference>
<dbReference type="PANTHER" id="PTHR43861:SF1">
    <property type="entry name" value="TRANS-ACONITATE 2-METHYLTRANSFERASE"/>
    <property type="match status" value="1"/>
</dbReference>
<dbReference type="PANTHER" id="PTHR43861">
    <property type="entry name" value="TRANS-ACONITATE 2-METHYLTRANSFERASE-RELATED"/>
    <property type="match status" value="1"/>
</dbReference>
<dbReference type="GO" id="GO:0032259">
    <property type="term" value="P:methylation"/>
    <property type="evidence" value="ECO:0007669"/>
    <property type="project" value="UniProtKB-KW"/>
</dbReference>
<proteinExistence type="predicted"/>
<sequence length="245" mass="26856">MSTAKIDPPQTDTSRADLVFDAVADDYDAALAQGIAVSGEDKNFFARGRVEWLGRCLSDRTAPLGTVIDYGCGTGSGAPFLQEILRPEHVLGIDVSHKSLAVARADYGGSGTSFAHCDEYVPSGAADIVYCNGTLHHVPVAERAGVIAYIYRCLKPGGIFALWENNPWNPGTQYVMLRCPFDKGVVKVTPPAARRLVTDQGFEIVRQDFYFIFPRFLAALRPWEPSLTKTPLGTQYQLLCRKPLQ</sequence>
<dbReference type="AlphaFoldDB" id="A0A402D3Y2"/>
<dbReference type="RefSeq" id="WP_119324207.1">
    <property type="nucleotide sequence ID" value="NZ_AP025739.1"/>
</dbReference>
<dbReference type="EMBL" id="AP025739">
    <property type="protein sequence ID" value="BDI29694.1"/>
    <property type="molecule type" value="Genomic_DNA"/>
</dbReference>
<dbReference type="Gene3D" id="3.40.50.150">
    <property type="entry name" value="Vaccinia Virus protein VP39"/>
    <property type="match status" value="1"/>
</dbReference>
<dbReference type="InterPro" id="IPR029063">
    <property type="entry name" value="SAM-dependent_MTases_sf"/>
</dbReference>
<dbReference type="InterPro" id="IPR013216">
    <property type="entry name" value="Methyltransf_11"/>
</dbReference>
<gene>
    <name evidence="1" type="ORF">CCAX7_17450</name>
</gene>
<dbReference type="Pfam" id="PF08241">
    <property type="entry name" value="Methyltransf_11"/>
    <property type="match status" value="1"/>
</dbReference>
<dbReference type="SUPFAM" id="SSF53335">
    <property type="entry name" value="S-adenosyl-L-methionine-dependent methyltransferases"/>
    <property type="match status" value="1"/>
</dbReference>
<dbReference type="GO" id="GO:0008757">
    <property type="term" value="F:S-adenosylmethionine-dependent methyltransferase activity"/>
    <property type="evidence" value="ECO:0007669"/>
    <property type="project" value="InterPro"/>
</dbReference>
<evidence type="ECO:0000313" key="2">
    <source>
        <dbReference type="Proteomes" id="UP000287394"/>
    </source>
</evidence>
<dbReference type="OrthoDB" id="9804312at2"/>